<dbReference type="EMBL" id="ABYT01000106">
    <property type="protein sequence ID" value="EEC89433.1"/>
    <property type="molecule type" value="Genomic_DNA"/>
</dbReference>
<keyword evidence="2" id="KW-1185">Reference proteome</keyword>
<comment type="caution">
    <text evidence="1">The sequence shown here is derived from an EMBL/GenBank/DDBJ whole genome shotgun (WGS) entry which is preliminary data.</text>
</comment>
<dbReference type="Proteomes" id="UP000004315">
    <property type="component" value="Unassembled WGS sequence"/>
</dbReference>
<dbReference type="RefSeq" id="WP_003865813.1">
    <property type="nucleotide sequence ID" value="NZ_DS996846.1"/>
</dbReference>
<accession>B7CCV2</accession>
<organism evidence="1 2">
    <name type="scientific">Holdemanella biformis DSM 3989</name>
    <dbReference type="NCBI Taxonomy" id="518637"/>
    <lineage>
        <taxon>Bacteria</taxon>
        <taxon>Bacillati</taxon>
        <taxon>Bacillota</taxon>
        <taxon>Erysipelotrichia</taxon>
        <taxon>Erysipelotrichales</taxon>
        <taxon>Erysipelotrichaceae</taxon>
        <taxon>Holdemanella</taxon>
    </lineage>
</organism>
<protein>
    <submittedName>
        <fullName evidence="1">Uncharacterized protein</fullName>
    </submittedName>
</protein>
<dbReference type="HOGENOM" id="CLU_2973259_0_0_9"/>
<name>B7CCV2_9FIRM</name>
<evidence type="ECO:0000313" key="2">
    <source>
        <dbReference type="Proteomes" id="UP000004315"/>
    </source>
</evidence>
<evidence type="ECO:0000313" key="1">
    <source>
        <dbReference type="EMBL" id="EEC89433.1"/>
    </source>
</evidence>
<gene>
    <name evidence="1" type="ORF">EUBIFOR_02030</name>
</gene>
<proteinExistence type="predicted"/>
<sequence length="58" mass="7091">MAKPYNHRRAENEYKKWKNKDDQFMVKIESQNTIKNQRLSVDSIMIIRMKNVMMSQIM</sequence>
<dbReference type="AlphaFoldDB" id="B7CCV2"/>
<reference evidence="1 2" key="1">
    <citation type="submission" date="2008-10" db="EMBL/GenBank/DDBJ databases">
        <authorList>
            <person name="Fulton L."/>
            <person name="Clifton S."/>
            <person name="Fulton B."/>
            <person name="Xu J."/>
            <person name="Minx P."/>
            <person name="Pepin K.H."/>
            <person name="Johnson M."/>
            <person name="Bhonagiri V."/>
            <person name="Nash W.E."/>
            <person name="Mardis E.R."/>
            <person name="Wilson R.K."/>
        </authorList>
    </citation>
    <scope>NUCLEOTIDE SEQUENCE [LARGE SCALE GENOMIC DNA]</scope>
    <source>
        <strain evidence="1 2">DSM 3989</strain>
    </source>
</reference>
<dbReference type="OrthoDB" id="9789193at2"/>
<reference evidence="1 2" key="2">
    <citation type="submission" date="2008-11" db="EMBL/GenBank/DDBJ databases">
        <title>Draft genome sequence of Eubacterium biforme (DSM 3989).</title>
        <authorList>
            <person name="Sudarsanam P."/>
            <person name="Ley R."/>
            <person name="Guruge J."/>
            <person name="Turnbaugh P.J."/>
            <person name="Mahowald M."/>
            <person name="Liep D."/>
            <person name="Gordon J."/>
        </authorList>
    </citation>
    <scope>NUCLEOTIDE SEQUENCE [LARGE SCALE GENOMIC DNA]</scope>
    <source>
        <strain evidence="1 2">DSM 3989</strain>
    </source>
</reference>